<reference evidence="2 3" key="1">
    <citation type="submission" date="2019-08" db="EMBL/GenBank/DDBJ databases">
        <title>Bacterial whole genome sequence for Glaciihabitans sp. CHu50b-6-2.</title>
        <authorList>
            <person name="Jin L."/>
        </authorList>
    </citation>
    <scope>NUCLEOTIDE SEQUENCE [LARGE SCALE GENOMIC DNA]</scope>
    <source>
        <strain evidence="2 3">CHu50b-6-2</strain>
    </source>
</reference>
<gene>
    <name evidence="2" type="ORF">FVP33_11495</name>
</gene>
<sequence length="191" mass="20389">MTAAVAVGGLVIAATNTWTAISDVRASRFLGRAKGLLELRDLVVVEGPLQGSHVSENADKAHADLVLELEQESRANAVLYLDAAARLARPGSMLTGAGELVYGALLIWLAARDFPWSSSTADARAIPAIIVSAVLALIALIVVGVGIRQIVRRLKTRRLRKRVGALDDLTVEGSAWIKEVPGAVARKLRRR</sequence>
<keyword evidence="1" id="KW-1133">Transmembrane helix</keyword>
<accession>A0A5C8UQP2</accession>
<evidence type="ECO:0000313" key="2">
    <source>
        <dbReference type="EMBL" id="TXN29767.1"/>
    </source>
</evidence>
<proteinExistence type="predicted"/>
<dbReference type="RefSeq" id="WP_147783811.1">
    <property type="nucleotide sequence ID" value="NZ_VRMG01000008.1"/>
</dbReference>
<feature type="transmembrane region" description="Helical" evidence="1">
    <location>
        <begin position="125"/>
        <end position="151"/>
    </location>
</feature>
<organism evidence="2 3">
    <name type="scientific">Lacisediminihabitans profunda</name>
    <dbReference type="NCBI Taxonomy" id="2594790"/>
    <lineage>
        <taxon>Bacteria</taxon>
        <taxon>Bacillati</taxon>
        <taxon>Actinomycetota</taxon>
        <taxon>Actinomycetes</taxon>
        <taxon>Micrococcales</taxon>
        <taxon>Microbacteriaceae</taxon>
        <taxon>Lacisediminihabitans</taxon>
    </lineage>
</organism>
<keyword evidence="3" id="KW-1185">Reference proteome</keyword>
<dbReference type="Proteomes" id="UP000321379">
    <property type="component" value="Unassembled WGS sequence"/>
</dbReference>
<name>A0A5C8UQP2_9MICO</name>
<keyword evidence="1" id="KW-0812">Transmembrane</keyword>
<protein>
    <submittedName>
        <fullName evidence="2">Uncharacterized protein</fullName>
    </submittedName>
</protein>
<dbReference type="EMBL" id="VRMG01000008">
    <property type="protein sequence ID" value="TXN29767.1"/>
    <property type="molecule type" value="Genomic_DNA"/>
</dbReference>
<comment type="caution">
    <text evidence="2">The sequence shown here is derived from an EMBL/GenBank/DDBJ whole genome shotgun (WGS) entry which is preliminary data.</text>
</comment>
<keyword evidence="1" id="KW-0472">Membrane</keyword>
<dbReference type="AlphaFoldDB" id="A0A5C8UQP2"/>
<evidence type="ECO:0000256" key="1">
    <source>
        <dbReference type="SAM" id="Phobius"/>
    </source>
</evidence>
<evidence type="ECO:0000313" key="3">
    <source>
        <dbReference type="Proteomes" id="UP000321379"/>
    </source>
</evidence>